<dbReference type="PANTHER" id="PTHR43433">
    <property type="entry name" value="HYDROLASE, ALPHA/BETA FOLD FAMILY PROTEIN"/>
    <property type="match status" value="1"/>
</dbReference>
<evidence type="ECO:0000313" key="3">
    <source>
        <dbReference type="Proteomes" id="UP001056500"/>
    </source>
</evidence>
<proteinExistence type="predicted"/>
<name>A0ABY4WA35_9BACL</name>
<dbReference type="Proteomes" id="UP001056500">
    <property type="component" value="Chromosome"/>
</dbReference>
<dbReference type="GO" id="GO:0016787">
    <property type="term" value="F:hydrolase activity"/>
    <property type="evidence" value="ECO:0007669"/>
    <property type="project" value="UniProtKB-KW"/>
</dbReference>
<evidence type="ECO:0000259" key="1">
    <source>
        <dbReference type="Pfam" id="PF00561"/>
    </source>
</evidence>
<organism evidence="2 3">
    <name type="scientific">Brevibacillus ruminantium</name>
    <dbReference type="NCBI Taxonomy" id="2950604"/>
    <lineage>
        <taxon>Bacteria</taxon>
        <taxon>Bacillati</taxon>
        <taxon>Bacillota</taxon>
        <taxon>Bacilli</taxon>
        <taxon>Bacillales</taxon>
        <taxon>Paenibacillaceae</taxon>
        <taxon>Brevibacillus</taxon>
    </lineage>
</organism>
<dbReference type="InterPro" id="IPR000073">
    <property type="entry name" value="AB_hydrolase_1"/>
</dbReference>
<sequence>MSETSIVSSAKGSKLAVQLYGNGQPLVCIHAPGIGMINFSRLHELAEHFQLILPDLPGHGASDPLPIPFTMADLSETLEETIHALGHERVVVMGYSQGASLALKWCLRHPHSIAGLVLVSGFSEVNEWYLHSRFYLAEAIARMGGVGVLARSTASSHLDKESDKERWITHGSRTDAKTLHHLYTIGHRYRCTERLHEIKQPVLLLYGQQDTHMHPYGKLMGKHLPQARMVSVPGVKHQIVTRAAEPLSRLCIEFIGSIPVSSV</sequence>
<protein>
    <submittedName>
        <fullName evidence="2">Alpha/beta hydrolase</fullName>
    </submittedName>
</protein>
<feature type="domain" description="AB hydrolase-1" evidence="1">
    <location>
        <begin position="25"/>
        <end position="237"/>
    </location>
</feature>
<dbReference type="RefSeq" id="WP_251870972.1">
    <property type="nucleotide sequence ID" value="NZ_CP098755.1"/>
</dbReference>
<dbReference type="Gene3D" id="3.40.50.1820">
    <property type="entry name" value="alpha/beta hydrolase"/>
    <property type="match status" value="1"/>
</dbReference>
<keyword evidence="3" id="KW-1185">Reference proteome</keyword>
<gene>
    <name evidence="2" type="ORF">NDK47_17215</name>
</gene>
<keyword evidence="2" id="KW-0378">Hydrolase</keyword>
<dbReference type="SUPFAM" id="SSF53474">
    <property type="entry name" value="alpha/beta-Hydrolases"/>
    <property type="match status" value="1"/>
</dbReference>
<dbReference type="EMBL" id="CP098755">
    <property type="protein sequence ID" value="USG63892.1"/>
    <property type="molecule type" value="Genomic_DNA"/>
</dbReference>
<dbReference type="PRINTS" id="PR00111">
    <property type="entry name" value="ABHYDROLASE"/>
</dbReference>
<dbReference type="PANTHER" id="PTHR43433:SF5">
    <property type="entry name" value="AB HYDROLASE-1 DOMAIN-CONTAINING PROTEIN"/>
    <property type="match status" value="1"/>
</dbReference>
<evidence type="ECO:0000313" key="2">
    <source>
        <dbReference type="EMBL" id="USG63892.1"/>
    </source>
</evidence>
<dbReference type="InterPro" id="IPR050471">
    <property type="entry name" value="AB_hydrolase"/>
</dbReference>
<reference evidence="2" key="1">
    <citation type="submission" date="2022-06" db="EMBL/GenBank/DDBJ databases">
        <title>Genome sequencing of Brevibacillus sp. BB3-R1.</title>
        <authorList>
            <person name="Heo J."/>
            <person name="Lee D."/>
            <person name="Won M."/>
            <person name="Han B.-H."/>
            <person name="Hong S.-B."/>
            <person name="Kwon S.-W."/>
        </authorList>
    </citation>
    <scope>NUCLEOTIDE SEQUENCE</scope>
    <source>
        <strain evidence="2">BB3-R1</strain>
    </source>
</reference>
<dbReference type="Pfam" id="PF00561">
    <property type="entry name" value="Abhydrolase_1"/>
    <property type="match status" value="1"/>
</dbReference>
<accession>A0ABY4WA35</accession>
<dbReference type="InterPro" id="IPR029058">
    <property type="entry name" value="AB_hydrolase_fold"/>
</dbReference>